<dbReference type="Proteomes" id="UP001202180">
    <property type="component" value="Unassembled WGS sequence"/>
</dbReference>
<comment type="caution">
    <text evidence="2">The sequence shown here is derived from an EMBL/GenBank/DDBJ whole genome shotgun (WGS) entry which is preliminary data.</text>
</comment>
<accession>A0ABT0HNX2</accession>
<dbReference type="PANTHER" id="PTHR43861">
    <property type="entry name" value="TRANS-ACONITATE 2-METHYLTRANSFERASE-RELATED"/>
    <property type="match status" value="1"/>
</dbReference>
<sequence>MEPYDGSDFYDDDRVFRQYILHRSRAESPNELIEKPIILDLLKSSPRKAVLDLGCGYGDLIDELTAGGVTTYTGIDASRNMINLARSRFPDKRIEFIQADITRWLYPVAHYDTVLARLVFHYVADLGSVLEKLGKTLITGGELVCSVEHPVITSSLESYAAGQKKTSWKVDDYFALGRRSQHWMGSNVIKYHRTVEEYWRLVTQAGFRITVLREGCPQAALFNDKDEFERRKRIPLFLILQATKL</sequence>
<gene>
    <name evidence="2" type="ORF">M0L20_15390</name>
</gene>
<evidence type="ECO:0000313" key="3">
    <source>
        <dbReference type="Proteomes" id="UP001202180"/>
    </source>
</evidence>
<proteinExistence type="predicted"/>
<dbReference type="GO" id="GO:0032259">
    <property type="term" value="P:methylation"/>
    <property type="evidence" value="ECO:0007669"/>
    <property type="project" value="UniProtKB-KW"/>
</dbReference>
<dbReference type="InterPro" id="IPR013216">
    <property type="entry name" value="Methyltransf_11"/>
</dbReference>
<dbReference type="Gene3D" id="3.40.50.150">
    <property type="entry name" value="Vaccinia Virus protein VP39"/>
    <property type="match status" value="1"/>
</dbReference>
<dbReference type="SUPFAM" id="SSF53335">
    <property type="entry name" value="S-adenosyl-L-methionine-dependent methyltransferases"/>
    <property type="match status" value="1"/>
</dbReference>
<dbReference type="CDD" id="cd02440">
    <property type="entry name" value="AdoMet_MTases"/>
    <property type="match status" value="1"/>
</dbReference>
<keyword evidence="2" id="KW-0489">Methyltransferase</keyword>
<keyword evidence="2" id="KW-0808">Transferase</keyword>
<dbReference type="RefSeq" id="WP_248477817.1">
    <property type="nucleotide sequence ID" value="NZ_JALPRF010000002.1"/>
</dbReference>
<dbReference type="Pfam" id="PF08241">
    <property type="entry name" value="Methyltransf_11"/>
    <property type="match status" value="1"/>
</dbReference>
<reference evidence="2 3" key="1">
    <citation type="submission" date="2022-04" db="EMBL/GenBank/DDBJ databases">
        <title>Spirosoma sp. strain RP8 genome sequencing and assembly.</title>
        <authorList>
            <person name="Jung Y."/>
        </authorList>
    </citation>
    <scope>NUCLEOTIDE SEQUENCE [LARGE SCALE GENOMIC DNA]</scope>
    <source>
        <strain evidence="2 3">RP8</strain>
    </source>
</reference>
<keyword evidence="3" id="KW-1185">Reference proteome</keyword>
<name>A0ABT0HNX2_9BACT</name>
<dbReference type="EMBL" id="JALPRF010000002">
    <property type="protein sequence ID" value="MCK8493250.1"/>
    <property type="molecule type" value="Genomic_DNA"/>
</dbReference>
<dbReference type="InterPro" id="IPR029063">
    <property type="entry name" value="SAM-dependent_MTases_sf"/>
</dbReference>
<feature type="domain" description="Methyltransferase type 11" evidence="1">
    <location>
        <begin position="51"/>
        <end position="145"/>
    </location>
</feature>
<protein>
    <submittedName>
        <fullName evidence="2">Class I SAM-dependent methyltransferase</fullName>
    </submittedName>
</protein>
<dbReference type="PANTHER" id="PTHR43861:SF1">
    <property type="entry name" value="TRANS-ACONITATE 2-METHYLTRANSFERASE"/>
    <property type="match status" value="1"/>
</dbReference>
<dbReference type="GO" id="GO:0008168">
    <property type="term" value="F:methyltransferase activity"/>
    <property type="evidence" value="ECO:0007669"/>
    <property type="project" value="UniProtKB-KW"/>
</dbReference>
<evidence type="ECO:0000313" key="2">
    <source>
        <dbReference type="EMBL" id="MCK8493250.1"/>
    </source>
</evidence>
<organism evidence="2 3">
    <name type="scientific">Spirosoma liriopis</name>
    <dbReference type="NCBI Taxonomy" id="2937440"/>
    <lineage>
        <taxon>Bacteria</taxon>
        <taxon>Pseudomonadati</taxon>
        <taxon>Bacteroidota</taxon>
        <taxon>Cytophagia</taxon>
        <taxon>Cytophagales</taxon>
        <taxon>Cytophagaceae</taxon>
        <taxon>Spirosoma</taxon>
    </lineage>
</organism>
<evidence type="ECO:0000259" key="1">
    <source>
        <dbReference type="Pfam" id="PF08241"/>
    </source>
</evidence>